<keyword evidence="1" id="KW-0732">Signal</keyword>
<name>A0A1Y5FC25_9BACT</name>
<proteinExistence type="predicted"/>
<dbReference type="EMBL" id="MAAO01000002">
    <property type="protein sequence ID" value="OUR99668.1"/>
    <property type="molecule type" value="Genomic_DNA"/>
</dbReference>
<evidence type="ECO:0000313" key="3">
    <source>
        <dbReference type="Proteomes" id="UP000196531"/>
    </source>
</evidence>
<dbReference type="InterPro" id="IPR004564">
    <property type="entry name" value="OM_lipoprot_carrier_LolA-like"/>
</dbReference>
<organism evidence="2 3">
    <name type="scientific">Halobacteriovorax marinus</name>
    <dbReference type="NCBI Taxonomy" id="97084"/>
    <lineage>
        <taxon>Bacteria</taxon>
        <taxon>Pseudomonadati</taxon>
        <taxon>Bdellovibrionota</taxon>
        <taxon>Bacteriovoracia</taxon>
        <taxon>Bacteriovoracales</taxon>
        <taxon>Halobacteriovoraceae</taxon>
        <taxon>Halobacteriovorax</taxon>
    </lineage>
</organism>
<evidence type="ECO:0008006" key="4">
    <source>
        <dbReference type="Google" id="ProtNLM"/>
    </source>
</evidence>
<reference evidence="3" key="1">
    <citation type="journal article" date="2017" name="Proc. Natl. Acad. Sci. U.S.A.">
        <title>Simulation of Deepwater Horizon oil plume reveals substrate specialization within a complex community of hydrocarbon-degraders.</title>
        <authorList>
            <person name="Hu P."/>
            <person name="Dubinsky E.A."/>
            <person name="Probst A.J."/>
            <person name="Wang J."/>
            <person name="Sieber C.M.K."/>
            <person name="Tom L.M."/>
            <person name="Gardinali P."/>
            <person name="Banfield J.F."/>
            <person name="Atlas R.M."/>
            <person name="Andersen G.L."/>
        </authorList>
    </citation>
    <scope>NUCLEOTIDE SEQUENCE [LARGE SCALE GENOMIC DNA]</scope>
</reference>
<dbReference type="CDD" id="cd16325">
    <property type="entry name" value="LolA"/>
    <property type="match status" value="1"/>
</dbReference>
<dbReference type="InterPro" id="IPR029046">
    <property type="entry name" value="LolA/LolB/LppX"/>
</dbReference>
<dbReference type="Pfam" id="PF03548">
    <property type="entry name" value="LolA"/>
    <property type="match status" value="1"/>
</dbReference>
<evidence type="ECO:0000313" key="2">
    <source>
        <dbReference type="EMBL" id="OUR99668.1"/>
    </source>
</evidence>
<evidence type="ECO:0000256" key="1">
    <source>
        <dbReference type="ARBA" id="ARBA00022729"/>
    </source>
</evidence>
<dbReference type="PANTHER" id="PTHR35869">
    <property type="entry name" value="OUTER-MEMBRANE LIPOPROTEIN CARRIER PROTEIN"/>
    <property type="match status" value="1"/>
</dbReference>
<accession>A0A1Y5FC25</accession>
<gene>
    <name evidence="2" type="ORF">A9Q84_01195</name>
</gene>
<dbReference type="PANTHER" id="PTHR35869:SF1">
    <property type="entry name" value="OUTER-MEMBRANE LIPOPROTEIN CARRIER PROTEIN"/>
    <property type="match status" value="1"/>
</dbReference>
<dbReference type="SUPFAM" id="SSF89392">
    <property type="entry name" value="Prokaryotic lipoproteins and lipoprotein localization factors"/>
    <property type="match status" value="1"/>
</dbReference>
<dbReference type="Proteomes" id="UP000196531">
    <property type="component" value="Unassembled WGS sequence"/>
</dbReference>
<dbReference type="Gene3D" id="2.50.20.10">
    <property type="entry name" value="Lipoprotein localisation LolA/LolB/LppX"/>
    <property type="match status" value="1"/>
</dbReference>
<dbReference type="AlphaFoldDB" id="A0A1Y5FC25"/>
<sequence length="166" mass="19730">MVEWKKYEKIKSIKSDFNQIKYISSLDMSLTSKGKLSFIKPHYFEWKLDSPGGMRFVFDKEIIFLYEKGKKAKKIDSSIVSKKMLSPIKHLKGWLKLDLAFITAKYSIKKIKERTFEFTPKDKKPLFKKIHLTVGRNQPIEEMKLFEHHGDKITFIFKNSLVKYEK</sequence>
<comment type="caution">
    <text evidence="2">The sequence shown here is derived from an EMBL/GenBank/DDBJ whole genome shotgun (WGS) entry which is preliminary data.</text>
</comment>
<protein>
    <recommendedName>
        <fullName evidence="4">Outer membrane lipoprotein carrier protein LolA</fullName>
    </recommendedName>
</protein>